<dbReference type="PROSITE" id="PS51635">
    <property type="entry name" value="PNPLA"/>
    <property type="match status" value="1"/>
</dbReference>
<gene>
    <name evidence="5" type="ORF">METZ01_LOCUS151066</name>
</gene>
<feature type="domain" description="PNPLA" evidence="4">
    <location>
        <begin position="8"/>
        <end position="95"/>
    </location>
</feature>
<accession>A0A382AAU5</accession>
<dbReference type="Gene3D" id="3.40.1090.10">
    <property type="entry name" value="Cytosolic phospholipase A2 catalytic domain"/>
    <property type="match status" value="1"/>
</dbReference>
<evidence type="ECO:0000256" key="1">
    <source>
        <dbReference type="ARBA" id="ARBA00022801"/>
    </source>
</evidence>
<protein>
    <recommendedName>
        <fullName evidence="4">PNPLA domain-containing protein</fullName>
    </recommendedName>
</protein>
<evidence type="ECO:0000256" key="3">
    <source>
        <dbReference type="ARBA" id="ARBA00023098"/>
    </source>
</evidence>
<dbReference type="PANTHER" id="PTHR32241">
    <property type="entry name" value="PATATIN-LIKE PROTEIN 6"/>
    <property type="match status" value="1"/>
</dbReference>
<dbReference type="EMBL" id="UINC01024491">
    <property type="protein sequence ID" value="SVA98212.1"/>
    <property type="molecule type" value="Genomic_DNA"/>
</dbReference>
<reference evidence="5" key="1">
    <citation type="submission" date="2018-05" db="EMBL/GenBank/DDBJ databases">
        <authorList>
            <person name="Lanie J.A."/>
            <person name="Ng W.-L."/>
            <person name="Kazmierczak K.M."/>
            <person name="Andrzejewski T.M."/>
            <person name="Davidsen T.M."/>
            <person name="Wayne K.J."/>
            <person name="Tettelin H."/>
            <person name="Glass J.I."/>
            <person name="Rusch D."/>
            <person name="Podicherti R."/>
            <person name="Tsui H.-C.T."/>
            <person name="Winkler M.E."/>
        </authorList>
    </citation>
    <scope>NUCLEOTIDE SEQUENCE</scope>
</reference>
<evidence type="ECO:0000256" key="2">
    <source>
        <dbReference type="ARBA" id="ARBA00022963"/>
    </source>
</evidence>
<dbReference type="PANTHER" id="PTHR32241:SF3">
    <property type="entry name" value="PATATIN-LIKE PROTEIN 6"/>
    <property type="match status" value="1"/>
</dbReference>
<dbReference type="InterPro" id="IPR016035">
    <property type="entry name" value="Acyl_Trfase/lysoPLipase"/>
</dbReference>
<keyword evidence="3" id="KW-0443">Lipid metabolism</keyword>
<name>A0A382AAU5_9ZZZZ</name>
<dbReference type="Pfam" id="PF01734">
    <property type="entry name" value="Patatin"/>
    <property type="match status" value="1"/>
</dbReference>
<dbReference type="GO" id="GO:0016042">
    <property type="term" value="P:lipid catabolic process"/>
    <property type="evidence" value="ECO:0007669"/>
    <property type="project" value="UniProtKB-KW"/>
</dbReference>
<keyword evidence="2" id="KW-0442">Lipid degradation</keyword>
<feature type="non-terminal residue" evidence="5">
    <location>
        <position position="95"/>
    </location>
</feature>
<dbReference type="SUPFAM" id="SSF52151">
    <property type="entry name" value="FabD/lysophospholipase-like"/>
    <property type="match status" value="1"/>
</dbReference>
<sequence>MKTKTRILSIDGGGIKGIVPAVVLNHLEKYLKQLSNNPNARIIDYFDLFSGASTGAIIIAGLLTPDNHDRPKFTAEEIIDLYIENGHVIFNASVL</sequence>
<dbReference type="AlphaFoldDB" id="A0A382AAU5"/>
<dbReference type="InterPro" id="IPR002641">
    <property type="entry name" value="PNPLA_dom"/>
</dbReference>
<keyword evidence="1" id="KW-0378">Hydrolase</keyword>
<dbReference type="GO" id="GO:0016787">
    <property type="term" value="F:hydrolase activity"/>
    <property type="evidence" value="ECO:0007669"/>
    <property type="project" value="UniProtKB-KW"/>
</dbReference>
<organism evidence="5">
    <name type="scientific">marine metagenome</name>
    <dbReference type="NCBI Taxonomy" id="408172"/>
    <lineage>
        <taxon>unclassified sequences</taxon>
        <taxon>metagenomes</taxon>
        <taxon>ecological metagenomes</taxon>
    </lineage>
</organism>
<proteinExistence type="predicted"/>
<evidence type="ECO:0000259" key="4">
    <source>
        <dbReference type="PROSITE" id="PS51635"/>
    </source>
</evidence>
<evidence type="ECO:0000313" key="5">
    <source>
        <dbReference type="EMBL" id="SVA98212.1"/>
    </source>
</evidence>